<evidence type="ECO:0000256" key="11">
    <source>
        <dbReference type="ARBA" id="ARBA00023326"/>
    </source>
</evidence>
<dbReference type="GO" id="GO:0008061">
    <property type="term" value="F:chitin binding"/>
    <property type="evidence" value="ECO:0007669"/>
    <property type="project" value="UniProtKB-KW"/>
</dbReference>
<dbReference type="InterPro" id="IPR011583">
    <property type="entry name" value="Chitinase_II/V-like_cat"/>
</dbReference>
<feature type="compositionally biased region" description="Polar residues" evidence="13">
    <location>
        <begin position="1353"/>
        <end position="1378"/>
    </location>
</feature>
<evidence type="ECO:0000256" key="7">
    <source>
        <dbReference type="ARBA" id="ARBA00023024"/>
    </source>
</evidence>
<keyword evidence="4" id="KW-0147">Chitin-binding</keyword>
<dbReference type="EnsemblMetazoa" id="GBRI019007-RA">
    <property type="protein sequence ID" value="GBRI019007-PA"/>
    <property type="gene ID" value="GBRI019007"/>
</dbReference>
<feature type="compositionally biased region" description="Basic and acidic residues" evidence="13">
    <location>
        <begin position="372"/>
        <end position="382"/>
    </location>
</feature>
<dbReference type="PANTHER" id="PTHR11177">
    <property type="entry name" value="CHITINASE"/>
    <property type="match status" value="1"/>
</dbReference>
<feature type="region of interest" description="Disordered" evidence="13">
    <location>
        <begin position="1344"/>
        <end position="1381"/>
    </location>
</feature>
<evidence type="ECO:0000256" key="5">
    <source>
        <dbReference type="ARBA" id="ARBA00022729"/>
    </source>
</evidence>
<comment type="catalytic activity">
    <reaction evidence="1">
        <text>Random endo-hydrolysis of N-acetyl-beta-D-glucosaminide (1-&gt;4)-beta-linkages in chitin and chitodextrins.</text>
        <dbReference type="EC" id="3.2.1.14"/>
    </reaction>
</comment>
<feature type="region of interest" description="Disordered" evidence="13">
    <location>
        <begin position="641"/>
        <end position="707"/>
    </location>
</feature>
<feature type="region of interest" description="Disordered" evidence="13">
    <location>
        <begin position="4022"/>
        <end position="4077"/>
    </location>
</feature>
<evidence type="ECO:0000259" key="14">
    <source>
        <dbReference type="PROSITE" id="PS50940"/>
    </source>
</evidence>
<dbReference type="InterPro" id="IPR001223">
    <property type="entry name" value="Glyco_hydro18_cat"/>
</dbReference>
<feature type="region of interest" description="Disordered" evidence="13">
    <location>
        <begin position="4755"/>
        <end position="4777"/>
    </location>
</feature>
<keyword evidence="9" id="KW-0119">Carbohydrate metabolism</keyword>
<reference evidence="17" key="1">
    <citation type="submission" date="2014-03" db="EMBL/GenBank/DDBJ databases">
        <authorList>
            <person name="Aksoy S."/>
            <person name="Warren W."/>
            <person name="Wilson R.K."/>
        </authorList>
    </citation>
    <scope>NUCLEOTIDE SEQUENCE [LARGE SCALE GENOMIC DNA]</scope>
    <source>
        <strain evidence="17">IAEA</strain>
    </source>
</reference>
<feature type="compositionally biased region" description="Basic and acidic residues" evidence="13">
    <location>
        <begin position="1773"/>
        <end position="1801"/>
    </location>
</feature>
<dbReference type="SMART" id="SM00636">
    <property type="entry name" value="Glyco_18"/>
    <property type="match status" value="1"/>
</dbReference>
<dbReference type="EC" id="3.2.1.14" evidence="3"/>
<dbReference type="GO" id="GO:0005576">
    <property type="term" value="C:extracellular region"/>
    <property type="evidence" value="ECO:0007669"/>
    <property type="project" value="InterPro"/>
</dbReference>
<name>A0A1A9WGP2_9MUSC</name>
<dbReference type="InterPro" id="IPR017853">
    <property type="entry name" value="GH"/>
</dbReference>
<feature type="region of interest" description="Disordered" evidence="13">
    <location>
        <begin position="1430"/>
        <end position="1452"/>
    </location>
</feature>
<feature type="compositionally biased region" description="Low complexity" evidence="13">
    <location>
        <begin position="610"/>
        <end position="626"/>
    </location>
</feature>
<dbReference type="InterPro" id="IPR002557">
    <property type="entry name" value="Chitin-bd_dom"/>
</dbReference>
<feature type="compositionally biased region" description="Polar residues" evidence="13">
    <location>
        <begin position="4395"/>
        <end position="4404"/>
    </location>
</feature>
<keyword evidence="17" id="KW-1185">Reference proteome</keyword>
<feature type="region of interest" description="Disordered" evidence="13">
    <location>
        <begin position="605"/>
        <end position="626"/>
    </location>
</feature>
<dbReference type="Pfam" id="PF01607">
    <property type="entry name" value="CBM_14"/>
    <property type="match status" value="1"/>
</dbReference>
<feature type="region of interest" description="Disordered" evidence="13">
    <location>
        <begin position="1840"/>
        <end position="1859"/>
    </location>
</feature>
<evidence type="ECO:0000313" key="17">
    <source>
        <dbReference type="Proteomes" id="UP000091820"/>
    </source>
</evidence>
<dbReference type="SMART" id="SM00494">
    <property type="entry name" value="ChtBD2"/>
    <property type="match status" value="1"/>
</dbReference>
<evidence type="ECO:0000256" key="8">
    <source>
        <dbReference type="ARBA" id="ARBA00023157"/>
    </source>
</evidence>
<feature type="compositionally biased region" description="Polar residues" evidence="13">
    <location>
        <begin position="673"/>
        <end position="701"/>
    </location>
</feature>
<feature type="domain" description="Chitin-binding type-2" evidence="14">
    <location>
        <begin position="436"/>
        <end position="497"/>
    </location>
</feature>
<feature type="region of interest" description="Disordered" evidence="13">
    <location>
        <begin position="1724"/>
        <end position="1830"/>
    </location>
</feature>
<evidence type="ECO:0000256" key="9">
    <source>
        <dbReference type="ARBA" id="ARBA00023277"/>
    </source>
</evidence>
<evidence type="ECO:0000313" key="16">
    <source>
        <dbReference type="EnsemblMetazoa" id="GBRI019007-PA"/>
    </source>
</evidence>
<organism evidence="16 17">
    <name type="scientific">Glossina brevipalpis</name>
    <dbReference type="NCBI Taxonomy" id="37001"/>
    <lineage>
        <taxon>Eukaryota</taxon>
        <taxon>Metazoa</taxon>
        <taxon>Ecdysozoa</taxon>
        <taxon>Arthropoda</taxon>
        <taxon>Hexapoda</taxon>
        <taxon>Insecta</taxon>
        <taxon>Pterygota</taxon>
        <taxon>Neoptera</taxon>
        <taxon>Endopterygota</taxon>
        <taxon>Diptera</taxon>
        <taxon>Brachycera</taxon>
        <taxon>Muscomorpha</taxon>
        <taxon>Hippoboscoidea</taxon>
        <taxon>Glossinidae</taxon>
        <taxon>Glossina</taxon>
    </lineage>
</organism>
<feature type="region of interest" description="Disordered" evidence="13">
    <location>
        <begin position="343"/>
        <end position="402"/>
    </location>
</feature>
<feature type="region of interest" description="Disordered" evidence="13">
    <location>
        <begin position="1666"/>
        <end position="1685"/>
    </location>
</feature>
<dbReference type="InterPro" id="IPR050314">
    <property type="entry name" value="Glycosyl_Hydrlase_18"/>
</dbReference>
<feature type="domain" description="GH18" evidence="15">
    <location>
        <begin position="1"/>
        <end position="333"/>
    </location>
</feature>
<dbReference type="PROSITE" id="PS51910">
    <property type="entry name" value="GH18_2"/>
    <property type="match status" value="1"/>
</dbReference>
<dbReference type="FunFam" id="3.10.50.10:FF:000004">
    <property type="entry name" value="Chitinase 5"/>
    <property type="match status" value="1"/>
</dbReference>
<dbReference type="Gene3D" id="3.10.50.10">
    <property type="match status" value="1"/>
</dbReference>
<feature type="region of interest" description="Disordered" evidence="13">
    <location>
        <begin position="4496"/>
        <end position="4615"/>
    </location>
</feature>
<feature type="region of interest" description="Disordered" evidence="13">
    <location>
        <begin position="1145"/>
        <end position="1165"/>
    </location>
</feature>
<feature type="compositionally biased region" description="Polar residues" evidence="13">
    <location>
        <begin position="4570"/>
        <end position="4610"/>
    </location>
</feature>
<proteinExistence type="inferred from homology"/>
<feature type="compositionally biased region" description="Basic and acidic residues" evidence="13">
    <location>
        <begin position="1736"/>
        <end position="1750"/>
    </location>
</feature>
<evidence type="ECO:0000256" key="10">
    <source>
        <dbReference type="ARBA" id="ARBA00023295"/>
    </source>
</evidence>
<feature type="compositionally biased region" description="Polar residues" evidence="13">
    <location>
        <begin position="641"/>
        <end position="657"/>
    </location>
</feature>
<feature type="region of interest" description="Disordered" evidence="13">
    <location>
        <begin position="4395"/>
        <end position="4425"/>
    </location>
</feature>
<dbReference type="GO" id="GO:0008843">
    <property type="term" value="F:endochitinase activity"/>
    <property type="evidence" value="ECO:0007669"/>
    <property type="project" value="UniProtKB-EC"/>
</dbReference>
<dbReference type="Gene3D" id="3.20.20.80">
    <property type="entry name" value="Glycosidases"/>
    <property type="match status" value="1"/>
</dbReference>
<feature type="compositionally biased region" description="Polar residues" evidence="13">
    <location>
        <begin position="1808"/>
        <end position="1817"/>
    </location>
</feature>
<feature type="compositionally biased region" description="Low complexity" evidence="13">
    <location>
        <begin position="1844"/>
        <end position="1857"/>
    </location>
</feature>
<feature type="compositionally biased region" description="Polar residues" evidence="13">
    <location>
        <begin position="1675"/>
        <end position="1685"/>
    </location>
</feature>
<dbReference type="STRING" id="37001.A0A1A9WGP2"/>
<accession>A0A1A9WGP2</accession>
<dbReference type="GO" id="GO:0006032">
    <property type="term" value="P:chitin catabolic process"/>
    <property type="evidence" value="ECO:0007669"/>
    <property type="project" value="UniProtKB-KW"/>
</dbReference>
<dbReference type="SUPFAM" id="SSF57625">
    <property type="entry name" value="Invertebrate chitin-binding proteins"/>
    <property type="match status" value="1"/>
</dbReference>
<dbReference type="VEuPathDB" id="VectorBase:GBRI019007"/>
<keyword evidence="5" id="KW-0732">Signal</keyword>
<dbReference type="Gene3D" id="2.170.140.10">
    <property type="entry name" value="Chitin binding domain"/>
    <property type="match status" value="1"/>
</dbReference>
<evidence type="ECO:0000256" key="2">
    <source>
        <dbReference type="ARBA" id="ARBA00009121"/>
    </source>
</evidence>
<evidence type="ECO:0000256" key="1">
    <source>
        <dbReference type="ARBA" id="ARBA00000822"/>
    </source>
</evidence>
<dbReference type="SUPFAM" id="SSF54556">
    <property type="entry name" value="Chitinase insertion domain"/>
    <property type="match status" value="1"/>
</dbReference>
<evidence type="ECO:0000259" key="15">
    <source>
        <dbReference type="PROSITE" id="PS51910"/>
    </source>
</evidence>
<keyword evidence="7" id="KW-0146">Chitin degradation</keyword>
<comment type="similarity">
    <text evidence="2">Belongs to the glycosyl hydrolase 18 family. Chitinase class II subfamily.</text>
</comment>
<dbReference type="InterPro" id="IPR029070">
    <property type="entry name" value="Chitinase_insertion_sf"/>
</dbReference>
<feature type="region of interest" description="Disordered" evidence="13">
    <location>
        <begin position="5238"/>
        <end position="5260"/>
    </location>
</feature>
<feature type="compositionally biased region" description="Polar residues" evidence="13">
    <location>
        <begin position="1430"/>
        <end position="1440"/>
    </location>
</feature>
<dbReference type="GO" id="GO:0000272">
    <property type="term" value="P:polysaccharide catabolic process"/>
    <property type="evidence" value="ECO:0007669"/>
    <property type="project" value="UniProtKB-KW"/>
</dbReference>
<dbReference type="SUPFAM" id="SSF51445">
    <property type="entry name" value="(Trans)glycosidases"/>
    <property type="match status" value="1"/>
</dbReference>
<feature type="compositionally biased region" description="Low complexity" evidence="13">
    <location>
        <begin position="1751"/>
        <end position="1760"/>
    </location>
</feature>
<keyword evidence="6 12" id="KW-0378">Hydrolase</keyword>
<keyword evidence="10 12" id="KW-0326">Glycosidase</keyword>
<sequence>MKPFDKYQDIEQGGYAKFTGLKTYNKQLKTMIAIGGWNEASSRFSPLVANPERRQKFIKNILKFLRQNHFDGIDLDWEYPAHREGGKPGDRDNYAQFVQELRAEFERESEKTGRQRLLLTMAVPAGIEYIEKGYDIPKLNKYLDWFNVLTYDFHSSHEPSVNHHAPLYPLEEDSEYNYDAELNIDYSIKFYLKAGADRNKLILGIPTYGRSYTLINEESTEIGAPAEGPGEQGDATREKGYLAYYEICNNIKEDPDWEVVQPNPNAMGPYAYRRTQWVGYDDEAIVRKKAQYVVEHGLGGIMFWSIDNDDFRGTCTGKSYPLIEAAKESMFDALGLGINEVSKSNAPRKSNRSRNNENSVATRNRINIGEKLTYEKRKESSRRTSNPETRKRLQHITTKTPSSTTIRLTEAEGSSLYIGGRTTTPPPPTTPDPGTDFKCEDEGFYQHPRDCKKYYWCLDSGPSGLGIVAHQFTCPSGLYFNPAADSCDFARNVPCKTKKSTTAAPVTKPYVNTSVATTAKPTASETRITAATARTTFFRTTSTTKHTTPTTVKTPAEEKDYVDVEEQHSEEDPKVIKELIELIRRVGGIEELEKHLLRKDDGTISFKQHSSSSSNYDESTTSSSISKSLYDKVLSRPNALNSLRNRFTPSNSYQKTGQLDGAKSDEETEVTSENDTNNSRPTSEYSKYSSVVRGNSRQGPQNEGLDKLPEFAGFLKERKQYVTINRNRGSQKKIESVESDEEETAAIFKSEEITEKHFSGTTPSYTSIRRTRPSTTVSLIKEENFKDTTISKPHASLSRMGNKHANSAEASVTEDLTLIKYKYLERARSNTEDSQGDKVIENRKSEKKDADIIHQKEDQKFTVQLSAAKADYSTQQLQEQVTTIPVTQRTYTSLGRRTTTTASNTETSTPVVLVTTTPTETSTAAPNNIENLTYQPLIALTTIATTTTNQPVTITNTSPSVTIIPSITNDLISSSNVVKQEIQLSESTLPSSPIRDSIATTLTTQFNLHSIKHEIDSAVTAATIEKLSTPTIPGLTDNKDEVNLVIRDQNQSTVYNSIMRDTAPIIKNTLTTTTEKHISFTNRNNTDSLNSPNTAYKYFGGKRDKDQQKVLSRSSLKQTTEMYPITTTITNESINNEFLGSVSSPRPFGYPKRRGRPTVSSTTTLATEVTSVKTQTKERPSFVQKAKLNAAVTPQTKVSSNIDYLSQNYEMNPLGKELHNQDLSTTIRSLDNLQYSSKEKPVLGDAIVEQEIGLEVDNEKKHLVDSKTNENGLNVVEKANGNLIRQRNQTSKNTSIKADRIETKYLSVNRSSITYITRNHTINNQEQLFTLADQDNKNFENQNKKAFNNENNSDPASMTENNKISENNESGLQVTENESNTKKQIRTKKVFVESVESQILKPFMEEKATTNETYKINYAEQVPTTSNELLSDGQMGSENDSSNERHIGNNNENSTLLKDINLTITTAPLAYTRNASAQLDEENITVKSVHIEVNENNSHETSTYNDMLGEPINIKNVATKAEPVMTERDNSLQTAGSATELDSSRSFSEFNNEHSEDISFSGEELKLLNPTMDTISASGEKESIGFSNRLKTNEERFTGSVLNIIRRGQKNRERVTSTQGGQELQVEISQNPRSLLNEKFQAQQSHELEYTGTRVNAKIDKISDFPIQVPDGNKKSNNSENQFGINGQKLLNSDVDTVKSNTNMKYDTSENVALTSLIANKDNQRSIKNEMNTTSKSEDYKRTKTNEERNVSNLSLNSQRRSNDQTKYNFNRQDSRKKFIRRKNSEQTRHSETAADNERITVNKLEGSIQNPSINESNNKHKKILRQPYRNRNAIANDSKERNQNLQQSSSNQVSNSIAADPVVKRKFLRSRNQNISNKTEEIEKLANGTTIIRTIYIDTVSTGPNTIKMRKRIKTKVLQKQEPEYEDEKESIEVSQRSIISNRGAAKFRSSDLSSILALDLSFKAQKRREDEQRTRRKFLRRPVIISETEDIEEFETELTPDPTFLENSMKSLKTSTTDPLAVSSMQLLLSHNKTPNLRNFSTIKSKTNSKNSETVQHFDLNRLITTPKTNAAVSTVTELLPTPIEILIDKQDEVERSIKEVESEVFDAIVNGEDTISDSHGHSNFDDLSLPVYHRRKYYQYYKDSPVAYVNPTISSAAIIENTPPNIAKQIHDVFNISANQLEADISSKAAAESSNVEEERQITKEYNHFLMTVPRPTKVKIFEENTTRYNIEEIDIGNHSNTLLQNLVICNNTNNPTTRKLSTSVHEPNKIINVTDQSNLTNLVTKNSTAPKFAASIESSREVKEDIFTNLFNVSEGKHILNHLNNTKSSEKYNNSRLTHPDAKRLHPSRISGIREETKSNFDNAFIKDRESNLKVSIQSNDSNPQQPTIKFESRMNLQIDPLLNATHVKSHDAPVFERNLTETIENENSKQKRIESFERNSEFSVKITKVDDVNENDDNSVEISTVQPFTTDAPGFRENFTDTSRLRQLFENIDRSKTNRGVLASIKKIKDFSNKVKIEEKAVNLSTISPGTTKIFRKKGDAENLDEFITLTSEHPVTTTEAQSFVEAVAPEIKNVTNKVETVEKDVHSSLISTGTTKVFRKLEDVENTSDFITTTTQHPVTTTESQTFVEVVTVAPGLQKLFEAIKGAIVSKANSSEYEYNRSAEEEVQEEDHSSIFSPERIKQVSEDLYLRAAPSLSLVTDGRNTADEETTATLRSLFAEHEDQNTTEDPYNQEAILLYADDANPSEGLIDTSSKELESKLRVSISPSHKNVQQPAFNYTSIVNLEVDDFENKPDVKFHDSSVFGFQRNLTESIEYEEPKEKKIEGLSKNSEFSSTTTADSINENVDDATEFTTVQTDQAFTTTASHFRDTFTGTSRLQKLYETIDRSKNNQNILKSIRGVKNFKNKVEIEEKDVNSSAIPTGTTKMCCKEGDVENSGELITPSTQHPVTITESQSFMAGVTIAPELEALFQAINGPRTSKANSNGHEYNRSNEEMIKTTLAFSFRRPEQLRTKGSEKNHLHLGAAPNTSLVTNEFNTADDGFVTTTLRSLFSEYEDQNTTEDPYNQGAILRDINAAYLSSAHTNTSTKDLESELDVSILPNASIPEKLTFKPISRMNLQVGSSTFHFQKNLNANIEYVESKEKKISDFEQNSEFSITTVAKQELTTVAPNFSDTLTGTSRLRKLYESVNRSKNNQSVLKRIKSVTKDTNKVEIGGKDVKPSATSPGTTKMFRKEENVKNFDEPATSTTQDPVTTTIAQSFVKNVTVSPKLKNFTNKVETGEKDVNISAISVGVSDMLRKNEDVEISKELITSTTQHPSIATESPSFLENITVAPELKKLYEAINRPKISKANLNGTEYKRSAIEEVPEGDKKAAAFSSKRIKQFRPETSGNDDLHVSAVQNGSLATDKVNITKDGLATNTMFSLISERNDESTIEQAAMIDKATEEISTTIGEQQSTIEKKNNGETDETLVYLAQGMVKIDRNDYNNQANSTKLLEKATRKPFELHIKNRMAGKSYEGKRREDKDNDFYADNLSNIYNNTPPTSGMENISAEITLPSHADENYTEYNHNRVKSMLTNKNMFLKLKLNSFKNNSGNENIAYKDDIADKTISSNILSSIPSLDTNHSSTVANYFNKLNTNSRETVYRTNIKNRNHSENRLQWNDFRNDAKVNNTSKHAVTFNNFSEGNVKQGVNFSDNVVVNNDYNVNFKRRFQKYNFNRSRYLTPTITPGVTTTSTTTTEKYSSKESQDSAHVASVKVNYLVDVKQTREMKEYNLESSTIIIPESTTPETLSSPAPTLRRIKILKHRRPLAGLTNNSYLPENVTSARITNTTTANIETQNSDILSTVRQADEKLGTTDIKNLTETNNINQTETFSLNTVTPPKRFRKIIRKIIKPMHITNRPTITIKTTTETASAAVRTIKPFSDQNSTRYDYNRSIKITTNETKSKFDDKEGVNENALDANKKNETLFASEINKLTIHSISPTTYESSSLGGVQLGRYKSNASLVATSKTSLFNDDAYNESDDEKKGSKGENARDNIKHQSGRNRDEEVANKEEREDKEGRQTTNNFMNLELETSTYIPIMYTDEYNQDVSDDSKLRKESNSPDLTTKRSSDIFKARLLGEIDQIETDYDNIDKVKNSEKVFIKNSKTNSTARKTYVSKSVNSRNISRNDHSKIDESEQDKLLKFYKTEENGESIMNAKVEDDVESKVFPNSLKTFDTSTTKNVLNPKANTSLINTNNDGEVLNTDLRKRIKNSKNETRGKGKTSTVQTLQKTILENGNTENYRSYKTHIYHQENSDIKLKDESDFESDTIAPKATVSDEGDSDMDLTNDWNAFNAEILTDPKITLTSEILQSTKKSLLYETTISPATVRPTYRRKVIIKKPSLPITSSTAKISTSDSNKKYLRPSTGRFVPNSANNRKGAQRYVKTDSRAPPDFNISQLKGQDSLKTIPNEEFYRDSEEDSEEIVSKLKSVEKHEEVINVLRPAIAKQIPLLSKSADKSSSINKQVESFEEDDDYDDSNIESEDEDEEDEEEEEEGEGDNEKEEFDDNDGYEGYRKYHENGFSLSQSVSDKSPTSSRPGGNIPFNSRISNTSNRNASKNSYKSPLADTRAISRPRIVNRPQGIAVPHLTIKPVATDFERTTVPVPTKPAPFIPSYTPSYERKYTGPSTDPAPLVENINPFIEDLNVEALNARNKKIFDINSKKHTTLKPKLLIPTVKFSNQTNLESALESQVPNTVQNTAYEVHESYSSSQQSDGGFATTTTPKTLENTMGTNTEDKQHEYHINHDVNANEIFSQDHDNYLGLTTTQPPSTTLLHVFTLSDDEQSTRPSNSGAEVIPRLIFERVRPKHKVIEINRVVEIHSKEEKLRRKSKANQIVPIGVPSTLKVESLPHVEQLGEISVVKYVHLVDGSDIKVEGHSTVTDYTPTESIVQKSSMPVRNSLPEDHESIEGISVNVDENSPETSVIIRVSTSQESMPNIIQKRQGKALVPEVIREAIETSTISLEGLFENARKAKVSNTIDGMQKQIQLSSKNDDAEITMGLISTVSPEISDERNINTPLNVPLTAWLNGSNWEKQEIAVSKNTSILLKNNNTEQKSALSSQFVQEESTTNALNLDNFKVSTVPTTLFPTYVRPIVPLLRPESNESSPLVISIANLDKVILSKVKKTDSPALLTENLHSSIINPSLISKSPQNIHLPNSFATKNNDNTFDTLISDDSRGAFSNRLDSFVKPSVNPTKLPNHTEKKSNPDTPTEMYTILEGSSVGSTTTSSVGSRISEIISYSTETHVIRKKRPRKLNSQST</sequence>
<dbReference type="Proteomes" id="UP000091820">
    <property type="component" value="Unassembled WGS sequence"/>
</dbReference>
<keyword evidence="11" id="KW-0624">Polysaccharide degradation</keyword>
<dbReference type="PROSITE" id="PS50940">
    <property type="entry name" value="CHIT_BIND_II"/>
    <property type="match status" value="1"/>
</dbReference>
<keyword evidence="8" id="KW-1015">Disulfide bond</keyword>
<dbReference type="InterPro" id="IPR036508">
    <property type="entry name" value="Chitin-bd_dom_sf"/>
</dbReference>
<evidence type="ECO:0000256" key="6">
    <source>
        <dbReference type="ARBA" id="ARBA00022801"/>
    </source>
</evidence>
<reference evidence="16" key="2">
    <citation type="submission" date="2020-05" db="UniProtKB">
        <authorList>
            <consortium name="EnsemblMetazoa"/>
        </authorList>
    </citation>
    <scope>IDENTIFICATION</scope>
    <source>
        <strain evidence="16">IAEA</strain>
    </source>
</reference>
<evidence type="ECO:0000256" key="3">
    <source>
        <dbReference type="ARBA" id="ARBA00012729"/>
    </source>
</evidence>
<protein>
    <recommendedName>
        <fullName evidence="3">chitinase</fullName>
        <ecNumber evidence="3">3.2.1.14</ecNumber>
    </recommendedName>
</protein>
<feature type="compositionally biased region" description="Basic and acidic residues" evidence="13">
    <location>
        <begin position="4030"/>
        <end position="4068"/>
    </location>
</feature>
<evidence type="ECO:0000256" key="12">
    <source>
        <dbReference type="RuleBase" id="RU000489"/>
    </source>
</evidence>
<dbReference type="PROSITE" id="PS01095">
    <property type="entry name" value="GH18_1"/>
    <property type="match status" value="1"/>
</dbReference>
<evidence type="ECO:0000256" key="4">
    <source>
        <dbReference type="ARBA" id="ARBA00022669"/>
    </source>
</evidence>
<dbReference type="Pfam" id="PF00704">
    <property type="entry name" value="Glyco_hydro_18"/>
    <property type="match status" value="1"/>
</dbReference>
<feature type="compositionally biased region" description="Acidic residues" evidence="13">
    <location>
        <begin position="4516"/>
        <end position="4558"/>
    </location>
</feature>
<evidence type="ECO:0000256" key="13">
    <source>
        <dbReference type="SAM" id="MobiDB-lite"/>
    </source>
</evidence>
<dbReference type="FunFam" id="2.170.140.10:FF:000005">
    <property type="entry name" value="Acidic mammalian chitinase"/>
    <property type="match status" value="1"/>
</dbReference>
<dbReference type="PANTHER" id="PTHR11177:SF399">
    <property type="entry name" value="CHITINASE 6, ISOFORM C"/>
    <property type="match status" value="1"/>
</dbReference>
<dbReference type="InterPro" id="IPR001579">
    <property type="entry name" value="Glyco_hydro_18_chit_AS"/>
</dbReference>